<reference evidence="2 3" key="1">
    <citation type="journal article" date="2011" name="Stand. Genomic Sci.">
        <title>High quality draft genome sequence of Segniliparus rugosus CDC 945(T)= (ATCC BAA-974(T)).</title>
        <authorList>
            <person name="Earl A.M."/>
            <person name="Desjardins C.A."/>
            <person name="Fitzgerald M.G."/>
            <person name="Arachchi H.M."/>
            <person name="Zeng Q."/>
            <person name="Mehta T."/>
            <person name="Griggs A."/>
            <person name="Birren B.W."/>
            <person name="Toney N.C."/>
            <person name="Carr J."/>
            <person name="Posey J."/>
            <person name="Butler W.R."/>
        </authorList>
    </citation>
    <scope>NUCLEOTIDE SEQUENCE [LARGE SCALE GENOMIC DNA]</scope>
    <source>
        <strain evidence="3">ATCC BAA-974 / DSM 45345 / CCUG 50838 / CIP 108380 / JCM 13579 / CDC 945</strain>
    </source>
</reference>
<proteinExistence type="predicted"/>
<evidence type="ECO:0000256" key="1">
    <source>
        <dbReference type="SAM" id="SignalP"/>
    </source>
</evidence>
<feature type="chain" id="PRO_5003202929" evidence="1">
    <location>
        <begin position="25"/>
        <end position="60"/>
    </location>
</feature>
<dbReference type="RefSeq" id="WP_007470898.1">
    <property type="nucleotide sequence ID" value="NZ_KI391953.1"/>
</dbReference>
<sequence length="60" mass="5887">MKTLAASALIALSGLFGAASYAAAVPDNVVLTNNDSVTNQGANHATGTIQNVEGTALGGR</sequence>
<dbReference type="AlphaFoldDB" id="E5XSP2"/>
<dbReference type="HOGENOM" id="CLU_198372_0_0_11"/>
<dbReference type="Proteomes" id="UP000004816">
    <property type="component" value="Unassembled WGS sequence"/>
</dbReference>
<name>E5XSP2_SEGRC</name>
<feature type="signal peptide" evidence="1">
    <location>
        <begin position="1"/>
        <end position="24"/>
    </location>
</feature>
<evidence type="ECO:0000313" key="3">
    <source>
        <dbReference type="Proteomes" id="UP000004816"/>
    </source>
</evidence>
<gene>
    <name evidence="2" type="ORF">HMPREF9336_02514</name>
</gene>
<keyword evidence="3" id="KW-1185">Reference proteome</keyword>
<keyword evidence="1" id="KW-0732">Signal</keyword>
<accession>E5XSP2</accession>
<dbReference type="EMBL" id="ACZI02000002">
    <property type="protein sequence ID" value="EFV12624.1"/>
    <property type="molecule type" value="Genomic_DNA"/>
</dbReference>
<protein>
    <submittedName>
        <fullName evidence="2">Uncharacterized protein</fullName>
    </submittedName>
</protein>
<comment type="caution">
    <text evidence="2">The sequence shown here is derived from an EMBL/GenBank/DDBJ whole genome shotgun (WGS) entry which is preliminary data.</text>
</comment>
<evidence type="ECO:0000313" key="2">
    <source>
        <dbReference type="EMBL" id="EFV12624.1"/>
    </source>
</evidence>
<organism evidence="2 3">
    <name type="scientific">Segniliparus rugosus (strain ATCC BAA-974 / DSM 45345 / CCUG 50838 / CIP 108380 / JCM 13579 / CDC 945)</name>
    <dbReference type="NCBI Taxonomy" id="679197"/>
    <lineage>
        <taxon>Bacteria</taxon>
        <taxon>Bacillati</taxon>
        <taxon>Actinomycetota</taxon>
        <taxon>Actinomycetes</taxon>
        <taxon>Mycobacteriales</taxon>
        <taxon>Segniliparaceae</taxon>
        <taxon>Segniliparus</taxon>
    </lineage>
</organism>